<proteinExistence type="predicted"/>
<comment type="caution">
    <text evidence="1">The sequence shown here is derived from an EMBL/GenBank/DDBJ whole genome shotgun (WGS) entry which is preliminary data.</text>
</comment>
<evidence type="ECO:0000313" key="1">
    <source>
        <dbReference type="EMBL" id="GAG80580.1"/>
    </source>
</evidence>
<sequence length="84" mass="9457">MNTRTYAVINLTDVSLIDFSQVGQTSAGTVRRNLAETQFIIKWEQGHTPTFIMDSSVVPVSQLTHSECLELMATPEWTEEILVE</sequence>
<reference evidence="1" key="1">
    <citation type="journal article" date="2014" name="Front. Microbiol.">
        <title>High frequency of phylogenetically diverse reductive dehalogenase-homologous genes in deep subseafloor sedimentary metagenomes.</title>
        <authorList>
            <person name="Kawai M."/>
            <person name="Futagami T."/>
            <person name="Toyoda A."/>
            <person name="Takaki Y."/>
            <person name="Nishi S."/>
            <person name="Hori S."/>
            <person name="Arai W."/>
            <person name="Tsubouchi T."/>
            <person name="Morono Y."/>
            <person name="Uchiyama I."/>
            <person name="Ito T."/>
            <person name="Fujiyama A."/>
            <person name="Inagaki F."/>
            <person name="Takami H."/>
        </authorList>
    </citation>
    <scope>NUCLEOTIDE SEQUENCE</scope>
    <source>
        <strain evidence="1">Expedition CK06-06</strain>
    </source>
</reference>
<organism evidence="1">
    <name type="scientific">marine sediment metagenome</name>
    <dbReference type="NCBI Taxonomy" id="412755"/>
    <lineage>
        <taxon>unclassified sequences</taxon>
        <taxon>metagenomes</taxon>
        <taxon>ecological metagenomes</taxon>
    </lineage>
</organism>
<protein>
    <submittedName>
        <fullName evidence="1">Uncharacterized protein</fullName>
    </submittedName>
</protein>
<name>X1ADJ2_9ZZZZ</name>
<dbReference type="EMBL" id="BART01017679">
    <property type="protein sequence ID" value="GAG80580.1"/>
    <property type="molecule type" value="Genomic_DNA"/>
</dbReference>
<dbReference type="AlphaFoldDB" id="X1ADJ2"/>
<accession>X1ADJ2</accession>
<gene>
    <name evidence="1" type="ORF">S01H4_33563</name>
</gene>